<accession>A0ACC2H959</accession>
<dbReference type="EMBL" id="CM055731">
    <property type="protein sequence ID" value="KAJ8012467.1"/>
    <property type="molecule type" value="Genomic_DNA"/>
</dbReference>
<organism evidence="1 2">
    <name type="scientific">Dallia pectoralis</name>
    <name type="common">Alaska blackfish</name>
    <dbReference type="NCBI Taxonomy" id="75939"/>
    <lineage>
        <taxon>Eukaryota</taxon>
        <taxon>Metazoa</taxon>
        <taxon>Chordata</taxon>
        <taxon>Craniata</taxon>
        <taxon>Vertebrata</taxon>
        <taxon>Euteleostomi</taxon>
        <taxon>Actinopterygii</taxon>
        <taxon>Neopterygii</taxon>
        <taxon>Teleostei</taxon>
        <taxon>Protacanthopterygii</taxon>
        <taxon>Esociformes</taxon>
        <taxon>Umbridae</taxon>
        <taxon>Dallia</taxon>
    </lineage>
</organism>
<evidence type="ECO:0000313" key="2">
    <source>
        <dbReference type="Proteomes" id="UP001157502"/>
    </source>
</evidence>
<gene>
    <name evidence="1" type="ORF">DPEC_G00043120</name>
</gene>
<reference evidence="1" key="1">
    <citation type="submission" date="2021-05" db="EMBL/GenBank/DDBJ databases">
        <authorList>
            <person name="Pan Q."/>
            <person name="Jouanno E."/>
            <person name="Zahm M."/>
            <person name="Klopp C."/>
            <person name="Cabau C."/>
            <person name="Louis A."/>
            <person name="Berthelot C."/>
            <person name="Parey E."/>
            <person name="Roest Crollius H."/>
            <person name="Montfort J."/>
            <person name="Robinson-Rechavi M."/>
            <person name="Bouchez O."/>
            <person name="Lampietro C."/>
            <person name="Lopez Roques C."/>
            <person name="Donnadieu C."/>
            <person name="Postlethwait J."/>
            <person name="Bobe J."/>
            <person name="Dillon D."/>
            <person name="Chandos A."/>
            <person name="von Hippel F."/>
            <person name="Guiguen Y."/>
        </authorList>
    </citation>
    <scope>NUCLEOTIDE SEQUENCE</scope>
    <source>
        <strain evidence="1">YG-Jan2019</strain>
    </source>
</reference>
<sequence>MIRCLVEYLGESGVEPIKDYQIVSPTTYCHLNPAVPILRLYFEDGADLRPNFRLQHHTGKLFNSVKLQAITDHQGKFLDIFVVYPGSVHDARVLKNSPVYTGRLFPPAGKCILGDGGYPCLSAPICLMTP</sequence>
<keyword evidence="2" id="KW-1185">Reference proteome</keyword>
<comment type="caution">
    <text evidence="1">The sequence shown here is derived from an EMBL/GenBank/DDBJ whole genome shotgun (WGS) entry which is preliminary data.</text>
</comment>
<dbReference type="Proteomes" id="UP001157502">
    <property type="component" value="Chromosome 4"/>
</dbReference>
<evidence type="ECO:0000313" key="1">
    <source>
        <dbReference type="EMBL" id="KAJ8012467.1"/>
    </source>
</evidence>
<name>A0ACC2H959_DALPE</name>
<protein>
    <submittedName>
        <fullName evidence="1">Uncharacterized protein</fullName>
    </submittedName>
</protein>
<proteinExistence type="predicted"/>